<sequence length="136" mass="14603">MHRGILALAPTPPGGDVTSSDVDPQRRPDEPADSIEQGDKVVELQRKVSQLERAVESHATVDQAIGIVVAMGRLTPDQGWTVLRETSQHTNIKLSRVADLIVAWGCAGDLPEDVRRELDASLGRAQETSECSGPTA</sequence>
<dbReference type="Proteomes" id="UP000326553">
    <property type="component" value="Chromosome"/>
</dbReference>
<feature type="region of interest" description="Disordered" evidence="1">
    <location>
        <begin position="1"/>
        <end position="39"/>
    </location>
</feature>
<gene>
    <name evidence="3" type="ORF">CP975_14910</name>
</gene>
<dbReference type="OrthoDB" id="4258820at2"/>
<dbReference type="GO" id="GO:0003723">
    <property type="term" value="F:RNA binding"/>
    <property type="evidence" value="ECO:0007669"/>
    <property type="project" value="InterPro"/>
</dbReference>
<feature type="domain" description="ANTAR" evidence="2">
    <location>
        <begin position="41"/>
        <end position="102"/>
    </location>
</feature>
<keyword evidence="4" id="KW-1185">Reference proteome</keyword>
<organism evidence="3 4">
    <name type="scientific">Streptomyces alboniger</name>
    <dbReference type="NCBI Taxonomy" id="132473"/>
    <lineage>
        <taxon>Bacteria</taxon>
        <taxon>Bacillati</taxon>
        <taxon>Actinomycetota</taxon>
        <taxon>Actinomycetes</taxon>
        <taxon>Kitasatosporales</taxon>
        <taxon>Streptomycetaceae</taxon>
        <taxon>Streptomyces</taxon>
        <taxon>Streptomyces aurantiacus group</taxon>
    </lineage>
</organism>
<dbReference type="SUPFAM" id="SSF52172">
    <property type="entry name" value="CheY-like"/>
    <property type="match status" value="1"/>
</dbReference>
<dbReference type="Pfam" id="PF03861">
    <property type="entry name" value="ANTAR"/>
    <property type="match status" value="1"/>
</dbReference>
<dbReference type="InterPro" id="IPR011006">
    <property type="entry name" value="CheY-like_superfamily"/>
</dbReference>
<dbReference type="AlphaFoldDB" id="A0A5J6HJP3"/>
<dbReference type="KEGG" id="salw:CP975_14910"/>
<dbReference type="InterPro" id="IPR036388">
    <property type="entry name" value="WH-like_DNA-bd_sf"/>
</dbReference>
<protein>
    <submittedName>
        <fullName evidence="3">ANTAR domain-containing protein</fullName>
    </submittedName>
</protein>
<name>A0A5J6HJP3_STRAD</name>
<evidence type="ECO:0000313" key="4">
    <source>
        <dbReference type="Proteomes" id="UP000326553"/>
    </source>
</evidence>
<dbReference type="EMBL" id="CP023695">
    <property type="protein sequence ID" value="QEV18611.1"/>
    <property type="molecule type" value="Genomic_DNA"/>
</dbReference>
<evidence type="ECO:0000259" key="2">
    <source>
        <dbReference type="PROSITE" id="PS50921"/>
    </source>
</evidence>
<evidence type="ECO:0000256" key="1">
    <source>
        <dbReference type="SAM" id="MobiDB-lite"/>
    </source>
</evidence>
<dbReference type="Gene3D" id="1.10.10.10">
    <property type="entry name" value="Winged helix-like DNA-binding domain superfamily/Winged helix DNA-binding domain"/>
    <property type="match status" value="1"/>
</dbReference>
<dbReference type="PROSITE" id="PS50921">
    <property type="entry name" value="ANTAR"/>
    <property type="match status" value="1"/>
</dbReference>
<proteinExistence type="predicted"/>
<evidence type="ECO:0000313" key="3">
    <source>
        <dbReference type="EMBL" id="QEV18611.1"/>
    </source>
</evidence>
<dbReference type="SMART" id="SM01012">
    <property type="entry name" value="ANTAR"/>
    <property type="match status" value="1"/>
</dbReference>
<accession>A0A5J6HJP3</accession>
<reference evidence="3 4" key="1">
    <citation type="submission" date="2017-09" db="EMBL/GenBank/DDBJ databases">
        <authorList>
            <person name="Lee N."/>
            <person name="Cho B.-K."/>
        </authorList>
    </citation>
    <scope>NUCLEOTIDE SEQUENCE [LARGE SCALE GENOMIC DNA]</scope>
    <source>
        <strain evidence="3 4">ATCC 12461</strain>
    </source>
</reference>
<dbReference type="InterPro" id="IPR005561">
    <property type="entry name" value="ANTAR"/>
</dbReference>